<protein>
    <submittedName>
        <fullName evidence="1">Uncharacterized protein</fullName>
    </submittedName>
</protein>
<keyword evidence="2" id="KW-1185">Reference proteome</keyword>
<dbReference type="Proteomes" id="UP000291591">
    <property type="component" value="Unassembled WGS sequence"/>
</dbReference>
<organism evidence="1 2">
    <name type="scientific">Pseudonocardia sediminis</name>
    <dbReference type="NCBI Taxonomy" id="1397368"/>
    <lineage>
        <taxon>Bacteria</taxon>
        <taxon>Bacillati</taxon>
        <taxon>Actinomycetota</taxon>
        <taxon>Actinomycetes</taxon>
        <taxon>Pseudonocardiales</taxon>
        <taxon>Pseudonocardiaceae</taxon>
        <taxon>Pseudonocardia</taxon>
    </lineage>
</organism>
<comment type="caution">
    <text evidence="1">The sequence shown here is derived from an EMBL/GenBank/DDBJ whole genome shotgun (WGS) entry which is preliminary data.</text>
</comment>
<proteinExistence type="predicted"/>
<dbReference type="AlphaFoldDB" id="A0A4Q7V8B2"/>
<accession>A0A4Q7V8B2</accession>
<evidence type="ECO:0000313" key="2">
    <source>
        <dbReference type="Proteomes" id="UP000291591"/>
    </source>
</evidence>
<reference evidence="1 2" key="1">
    <citation type="submission" date="2019-02" db="EMBL/GenBank/DDBJ databases">
        <title>Sequencing the genomes of 1000 actinobacteria strains.</title>
        <authorList>
            <person name="Klenk H.-P."/>
        </authorList>
    </citation>
    <scope>NUCLEOTIDE SEQUENCE [LARGE SCALE GENOMIC DNA]</scope>
    <source>
        <strain evidence="1 2">DSM 45779</strain>
    </source>
</reference>
<dbReference type="EMBL" id="SHKL01000001">
    <property type="protein sequence ID" value="RZT89039.1"/>
    <property type="molecule type" value="Genomic_DNA"/>
</dbReference>
<gene>
    <name evidence="1" type="ORF">EV383_5993</name>
</gene>
<evidence type="ECO:0000313" key="1">
    <source>
        <dbReference type="EMBL" id="RZT89039.1"/>
    </source>
</evidence>
<sequence length="326" mass="37275">MLWEAGQFRRRYFDHDELPEPLRSVAELGDMNVVFVPRTRSRYHEFAPLLHLLPHRTLRRYGLPLLRAGQWPYQVDYPRIDSFLPGDFERRLSNAWASAIWPHLDSGSSPAAFTDAYPLSLLAHNLEFWVPPVTAMIQNRLRDFPDVKKDNSIPDAVRLVDGSVLDGAIPARPRMGGEVWFGEQDARYAIEETVEAADRSGQLRGIIEAVRANRVEEDFSDHLSHARADFERKLHHLRIKIKVRFVELTDTIPVQGPESEILGNLVINDFLTILDAEQRQIVVLLNSGFTSRTEIAGMLDYTSHSAVSRRIDKIRQAAEAFFVARD</sequence>
<name>A0A4Q7V8B2_PSEST</name>